<dbReference type="SUPFAM" id="SSF52467">
    <property type="entry name" value="DHS-like NAD/FAD-binding domain"/>
    <property type="match status" value="1"/>
</dbReference>
<gene>
    <name evidence="7" type="primary">etfA</name>
    <name evidence="7" type="ORF">GCM10010971_33500</name>
</gene>
<evidence type="ECO:0000313" key="7">
    <source>
        <dbReference type="EMBL" id="GGP27531.1"/>
    </source>
</evidence>
<keyword evidence="4" id="KW-0274">FAD</keyword>
<dbReference type="Gene3D" id="3.40.50.620">
    <property type="entry name" value="HUPs"/>
    <property type="match status" value="1"/>
</dbReference>
<dbReference type="InterPro" id="IPR014730">
    <property type="entry name" value="ETF_a/b_N"/>
</dbReference>
<sequence>MSTLIIAEHQNGQLRAITRHAVTAASQLGGEVHILVAGHAVGDVATQAAQVVGASRVLVADSLDLVHQLAERLAPLIASVASRYDNVVAASGTFARNVLPRVAALLDANMISDVLQIVNTDTFVRGIYAGNVHATIQTTDAKRVLSVRPTAFVDAGIQPAGAPVESLQWQVAAVDAQLAEWVSAEQTVSNGPELATARTVISGGRALGSAEQFQKLLTPLASKLGAAIGASRAAVDEGYAPNDWQVGQTGVVVAPELYLAVGISGAVQHLAGMKDSGIVVAINQDPDAPIFQHADYGLVGDLFSLLPELTSKL</sequence>
<dbReference type="Gene3D" id="3.40.50.1220">
    <property type="entry name" value="TPP-binding domain"/>
    <property type="match status" value="1"/>
</dbReference>
<dbReference type="InterPro" id="IPR014729">
    <property type="entry name" value="Rossmann-like_a/b/a_fold"/>
</dbReference>
<dbReference type="PIRSF" id="PIRSF000089">
    <property type="entry name" value="Electra_flavoP_a"/>
    <property type="match status" value="1"/>
</dbReference>
<evidence type="ECO:0000259" key="6">
    <source>
        <dbReference type="SMART" id="SM00893"/>
    </source>
</evidence>
<keyword evidence="3" id="KW-0285">Flavoprotein</keyword>
<dbReference type="CDD" id="cd01715">
    <property type="entry name" value="ETF_alpha"/>
    <property type="match status" value="1"/>
</dbReference>
<dbReference type="Pfam" id="PF00766">
    <property type="entry name" value="ETF_alpha"/>
    <property type="match status" value="1"/>
</dbReference>
<dbReference type="InterPro" id="IPR033947">
    <property type="entry name" value="ETF_alpha_N"/>
</dbReference>
<dbReference type="PANTHER" id="PTHR43153">
    <property type="entry name" value="ELECTRON TRANSFER FLAVOPROTEIN ALPHA"/>
    <property type="match status" value="1"/>
</dbReference>
<evidence type="ECO:0000256" key="4">
    <source>
        <dbReference type="ARBA" id="ARBA00022827"/>
    </source>
</evidence>
<reference evidence="8" key="1">
    <citation type="journal article" date="2019" name="Int. J. Syst. Evol. Microbiol.">
        <title>The Global Catalogue of Microorganisms (GCM) 10K type strain sequencing project: providing services to taxonomists for standard genome sequencing and annotation.</title>
        <authorList>
            <consortium name="The Broad Institute Genomics Platform"/>
            <consortium name="The Broad Institute Genome Sequencing Center for Infectious Disease"/>
            <person name="Wu L."/>
            <person name="Ma J."/>
        </authorList>
    </citation>
    <scope>NUCLEOTIDE SEQUENCE [LARGE SCALE GENOMIC DNA]</scope>
    <source>
        <strain evidence="8">CGMCC 1.8860</strain>
    </source>
</reference>
<evidence type="ECO:0000313" key="8">
    <source>
        <dbReference type="Proteomes" id="UP000621859"/>
    </source>
</evidence>
<dbReference type="Proteomes" id="UP000621859">
    <property type="component" value="Unassembled WGS sequence"/>
</dbReference>
<feature type="domain" description="Electron transfer flavoprotein alpha/beta-subunit N-terminal" evidence="6">
    <location>
        <begin position="3"/>
        <end position="176"/>
    </location>
</feature>
<evidence type="ECO:0000256" key="1">
    <source>
        <dbReference type="ARBA" id="ARBA00005817"/>
    </source>
</evidence>
<dbReference type="Pfam" id="PF01012">
    <property type="entry name" value="ETF"/>
    <property type="match status" value="1"/>
</dbReference>
<dbReference type="InterPro" id="IPR029035">
    <property type="entry name" value="DHS-like_NAD/FAD-binding_dom"/>
</dbReference>
<keyword evidence="5" id="KW-0249">Electron transport</keyword>
<keyword evidence="2" id="KW-0813">Transport</keyword>
<dbReference type="InterPro" id="IPR001308">
    <property type="entry name" value="ETF_a/FixB"/>
</dbReference>
<comment type="caution">
    <text evidence="7">The sequence shown here is derived from an EMBL/GenBank/DDBJ whole genome shotgun (WGS) entry which is preliminary data.</text>
</comment>
<protein>
    <submittedName>
        <fullName evidence="7">Electron transfer flavoprotein subunit alpha</fullName>
    </submittedName>
</protein>
<evidence type="ECO:0000256" key="5">
    <source>
        <dbReference type="ARBA" id="ARBA00022982"/>
    </source>
</evidence>
<dbReference type="SMART" id="SM00893">
    <property type="entry name" value="ETF"/>
    <property type="match status" value="1"/>
</dbReference>
<dbReference type="InterPro" id="IPR014731">
    <property type="entry name" value="ETF_asu_C"/>
</dbReference>
<dbReference type="EMBL" id="BMLY01000006">
    <property type="protein sequence ID" value="GGP27531.1"/>
    <property type="molecule type" value="Genomic_DNA"/>
</dbReference>
<comment type="similarity">
    <text evidence="1">Belongs to the ETF alpha-subunit/FixB family.</text>
</comment>
<evidence type="ECO:0000256" key="2">
    <source>
        <dbReference type="ARBA" id="ARBA00022448"/>
    </source>
</evidence>
<dbReference type="InterPro" id="IPR018206">
    <property type="entry name" value="ETF_asu_C_CS"/>
</dbReference>
<dbReference type="PANTHER" id="PTHR43153:SF1">
    <property type="entry name" value="ELECTRON TRANSFER FLAVOPROTEIN SUBUNIT ALPHA, MITOCHONDRIAL"/>
    <property type="match status" value="1"/>
</dbReference>
<keyword evidence="8" id="KW-1185">Reference proteome</keyword>
<proteinExistence type="inferred from homology"/>
<dbReference type="PROSITE" id="PS00696">
    <property type="entry name" value="ETF_ALPHA"/>
    <property type="match status" value="1"/>
</dbReference>
<accession>A0ABQ2PQS1</accession>
<evidence type="ECO:0000256" key="3">
    <source>
        <dbReference type="ARBA" id="ARBA00022630"/>
    </source>
</evidence>
<dbReference type="SUPFAM" id="SSF52402">
    <property type="entry name" value="Adenine nucleotide alpha hydrolases-like"/>
    <property type="match status" value="1"/>
</dbReference>
<name>A0ABQ2PQS1_9NEIS</name>
<dbReference type="RefSeq" id="WP_188696592.1">
    <property type="nucleotide sequence ID" value="NZ_BMLY01000006.1"/>
</dbReference>
<organism evidence="7 8">
    <name type="scientific">Silvimonas amylolytica</name>
    <dbReference type="NCBI Taxonomy" id="449663"/>
    <lineage>
        <taxon>Bacteria</taxon>
        <taxon>Pseudomonadati</taxon>
        <taxon>Pseudomonadota</taxon>
        <taxon>Betaproteobacteria</taxon>
        <taxon>Neisseriales</taxon>
        <taxon>Chitinibacteraceae</taxon>
        <taxon>Silvimonas</taxon>
    </lineage>
</organism>